<evidence type="ECO:0000256" key="2">
    <source>
        <dbReference type="ARBA" id="ARBA00022670"/>
    </source>
</evidence>
<dbReference type="InterPro" id="IPR000064">
    <property type="entry name" value="NLP_P60_dom"/>
</dbReference>
<dbReference type="Pfam" id="PF00877">
    <property type="entry name" value="NLPC_P60"/>
    <property type="match status" value="1"/>
</dbReference>
<gene>
    <name evidence="7" type="ORF">G5B47_18215</name>
</gene>
<dbReference type="InterPro" id="IPR036582">
    <property type="entry name" value="Mao_N_sf"/>
</dbReference>
<comment type="caution">
    <text evidence="7">The sequence shown here is derived from an EMBL/GenBank/DDBJ whole genome shotgun (WGS) entry which is preliminary data.</text>
</comment>
<dbReference type="InterPro" id="IPR051202">
    <property type="entry name" value="Peptidase_C40"/>
</dbReference>
<dbReference type="GO" id="GO:0008234">
    <property type="term" value="F:cysteine-type peptidase activity"/>
    <property type="evidence" value="ECO:0007669"/>
    <property type="project" value="UniProtKB-KW"/>
</dbReference>
<reference evidence="7 8" key="1">
    <citation type="submission" date="2020-02" db="EMBL/GenBank/DDBJ databases">
        <authorList>
            <person name="Gao J."/>
            <person name="Sun J."/>
        </authorList>
    </citation>
    <scope>NUCLEOTIDE SEQUENCE [LARGE SCALE GENOMIC DNA]</scope>
    <source>
        <strain evidence="7 8">7124</strain>
    </source>
</reference>
<dbReference type="Gene3D" id="3.90.1720.10">
    <property type="entry name" value="endopeptidase domain like (from Nostoc punctiforme)"/>
    <property type="match status" value="1"/>
</dbReference>
<dbReference type="Proteomes" id="UP000480151">
    <property type="component" value="Unassembled WGS sequence"/>
</dbReference>
<feature type="compositionally biased region" description="Low complexity" evidence="5">
    <location>
        <begin position="21"/>
        <end position="31"/>
    </location>
</feature>
<accession>A0A6M1PL25</accession>
<evidence type="ECO:0000256" key="5">
    <source>
        <dbReference type="SAM" id="MobiDB-lite"/>
    </source>
</evidence>
<name>A0A6M1PL25_9BACL</name>
<evidence type="ECO:0000313" key="7">
    <source>
        <dbReference type="EMBL" id="NGM84347.1"/>
    </source>
</evidence>
<organism evidence="7 8">
    <name type="scientific">Paenibacillus apii</name>
    <dbReference type="NCBI Taxonomy" id="1850370"/>
    <lineage>
        <taxon>Bacteria</taxon>
        <taxon>Bacillati</taxon>
        <taxon>Bacillota</taxon>
        <taxon>Bacilli</taxon>
        <taxon>Bacillales</taxon>
        <taxon>Paenibacillaceae</taxon>
        <taxon>Paenibacillus</taxon>
    </lineage>
</organism>
<evidence type="ECO:0000256" key="1">
    <source>
        <dbReference type="ARBA" id="ARBA00007074"/>
    </source>
</evidence>
<sequence>MAGTGQAAGTVQSDGPVQTGPDAPDAPAVPPALTVPAPVSIYLDGSLLKTEAEPVNVNGTLLVPMRRLFEGQGAKLSWNNTDKMVTATKDGITLTYRIGDLTATVNDRTVPLNAPGQISGGYTLVPLRFVSEALGSTVAWDQAARTVHVSTITFETSIRWGVNLRSSPDSGSSPADKATPSLTLVSRSANTGGQLPASAAGTQDTGGSNILELLPTGSKVHVIREVGAFWLEVRTPDNQTGYISAKPKYTDYASPSLIDKQADELIAYGETFLGTPYVFGASPDQTASFDCSSFVKRVFQDTLAVDLPRVSYDQAKEGTEIGLDELRKGDLLFFGARDLNIGHVAIYAGDKKLLHTYSEKYGVRTEAFSDYWKKRLVTARRVF</sequence>
<dbReference type="PROSITE" id="PS51935">
    <property type="entry name" value="NLPC_P60"/>
    <property type="match status" value="1"/>
</dbReference>
<feature type="domain" description="NlpC/P60" evidence="6">
    <location>
        <begin position="259"/>
        <end position="383"/>
    </location>
</feature>
<keyword evidence="3" id="KW-0378">Hydrolase</keyword>
<dbReference type="PANTHER" id="PTHR47053">
    <property type="entry name" value="MUREIN DD-ENDOPEPTIDASE MEPH-RELATED"/>
    <property type="match status" value="1"/>
</dbReference>
<dbReference type="SUPFAM" id="SSF55383">
    <property type="entry name" value="Copper amine oxidase, domain N"/>
    <property type="match status" value="1"/>
</dbReference>
<dbReference type="AlphaFoldDB" id="A0A6M1PL25"/>
<protein>
    <submittedName>
        <fullName evidence="7">Copper amine oxidase</fullName>
    </submittedName>
</protein>
<keyword evidence="2" id="KW-0645">Protease</keyword>
<evidence type="ECO:0000313" key="8">
    <source>
        <dbReference type="Proteomes" id="UP000480151"/>
    </source>
</evidence>
<evidence type="ECO:0000256" key="4">
    <source>
        <dbReference type="ARBA" id="ARBA00022807"/>
    </source>
</evidence>
<dbReference type="InterPro" id="IPR012854">
    <property type="entry name" value="Cu_amine_oxidase-like_N"/>
</dbReference>
<dbReference type="Gene3D" id="2.30.30.40">
    <property type="entry name" value="SH3 Domains"/>
    <property type="match status" value="1"/>
</dbReference>
<evidence type="ECO:0000259" key="6">
    <source>
        <dbReference type="PROSITE" id="PS51935"/>
    </source>
</evidence>
<keyword evidence="4" id="KW-0788">Thiol protease</keyword>
<evidence type="ECO:0000256" key="3">
    <source>
        <dbReference type="ARBA" id="ARBA00022801"/>
    </source>
</evidence>
<dbReference type="EMBL" id="JAAKGU010000009">
    <property type="protein sequence ID" value="NGM84347.1"/>
    <property type="molecule type" value="Genomic_DNA"/>
</dbReference>
<dbReference type="InterPro" id="IPR038765">
    <property type="entry name" value="Papain-like_cys_pep_sf"/>
</dbReference>
<dbReference type="PANTHER" id="PTHR47053:SF1">
    <property type="entry name" value="MUREIN DD-ENDOPEPTIDASE MEPH-RELATED"/>
    <property type="match status" value="1"/>
</dbReference>
<comment type="similarity">
    <text evidence="1">Belongs to the peptidase C40 family.</text>
</comment>
<keyword evidence="8" id="KW-1185">Reference proteome</keyword>
<feature type="compositionally biased region" description="Polar residues" evidence="5">
    <location>
        <begin position="7"/>
        <end position="16"/>
    </location>
</feature>
<dbReference type="Pfam" id="PF07833">
    <property type="entry name" value="Cu_amine_oxidN1"/>
    <property type="match status" value="1"/>
</dbReference>
<feature type="region of interest" description="Disordered" evidence="5">
    <location>
        <begin position="1"/>
        <end position="31"/>
    </location>
</feature>
<proteinExistence type="inferred from homology"/>
<dbReference type="SUPFAM" id="SSF54001">
    <property type="entry name" value="Cysteine proteinases"/>
    <property type="match status" value="1"/>
</dbReference>
<dbReference type="GO" id="GO:0006508">
    <property type="term" value="P:proteolysis"/>
    <property type="evidence" value="ECO:0007669"/>
    <property type="project" value="UniProtKB-KW"/>
</dbReference>
<dbReference type="Gene3D" id="3.30.457.10">
    <property type="entry name" value="Copper amine oxidase-like, N-terminal domain"/>
    <property type="match status" value="1"/>
</dbReference>